<dbReference type="InterPro" id="IPR001374">
    <property type="entry name" value="R3H_dom"/>
</dbReference>
<dbReference type="Gene3D" id="3.30.1370.50">
    <property type="entry name" value="R3H-like domain"/>
    <property type="match status" value="1"/>
</dbReference>
<dbReference type="RefSeq" id="XP_025380558.1">
    <property type="nucleotide sequence ID" value="XM_025523810.1"/>
</dbReference>
<accession>A0A316YUW9</accession>
<dbReference type="PANTHER" id="PTHR15672:SF8">
    <property type="entry name" value="PROTEIN ENCORE"/>
    <property type="match status" value="1"/>
</dbReference>
<feature type="compositionally biased region" description="Polar residues" evidence="2">
    <location>
        <begin position="543"/>
        <end position="557"/>
    </location>
</feature>
<dbReference type="GeneID" id="37045726"/>
<feature type="compositionally biased region" description="Basic and acidic residues" evidence="2">
    <location>
        <begin position="245"/>
        <end position="273"/>
    </location>
</feature>
<dbReference type="SMART" id="SM00393">
    <property type="entry name" value="R3H"/>
    <property type="match status" value="1"/>
</dbReference>
<dbReference type="CDD" id="cd02642">
    <property type="entry name" value="R3H_encore_like"/>
    <property type="match status" value="1"/>
</dbReference>
<feature type="compositionally biased region" description="Low complexity" evidence="2">
    <location>
        <begin position="30"/>
        <end position="46"/>
    </location>
</feature>
<evidence type="ECO:0000313" key="4">
    <source>
        <dbReference type="EMBL" id="PWN93360.1"/>
    </source>
</evidence>
<feature type="region of interest" description="Disordered" evidence="2">
    <location>
        <begin position="1"/>
        <end position="103"/>
    </location>
</feature>
<dbReference type="PROSITE" id="PS51673">
    <property type="entry name" value="SUZ"/>
    <property type="match status" value="1"/>
</dbReference>
<keyword evidence="5" id="KW-1185">Reference proteome</keyword>
<sequence length="681" mass="72309">MMATRRAEEGEVGNDSASAPSTSNERQQEETQAASASSALELETATPDSKDAIQVLVASLALDDNSDAKANNDDGDDEKRRSSDNMADDKDTECTNVPAPSPSLLKPCMEPALIDALRNPRDRIFISKHAKDFEERIKDTSCQQWELPLMNTYQRLLVHKVADHFNLQHNLEPTTKAIILNKQESTAIPEKSLIELVECERLSEPSFTLATPPSGMSGLPAGTASAGIKIMKRDVSRSQSPRVSAGEDAKDRRMLTMAEKETKYREARQRIFGEDETAEAGSSKKSSASATPSQISDVQGVERQLSERSQNLSSSSPPSPSFVRSTAKPYPAVRTSATPPLHDPYQSSQFQAYNSHASASNQYPYGYPAMGQPWAQYPPANYANFASSGQNRPFYHFQQQTGPGPYAWSGPQGESAGIVPQAQASPSASSRSTSISTDAGSVTGGEGSGSETRSAKRSGPPTPFSYGGSGAPLPASQLPNQQWYPYSYQAGPESMPPGNYVYPAWAAAGQPPQPQAGYGSSHPTLHHRHSTGASGREHRVSASDPQNRANARPTQQLVRPPFLGQSPGVSPSVSPTAQLNFRPPSPTNSINLQGSGSSGSGSTGGLGRGRRGDRALYDPNAPPGSASPMSPASNGQGEKQPVGKSASAGALLGNGSTSAKASNRVLSHPSLPRRPDWAVDP</sequence>
<feature type="region of interest" description="Disordered" evidence="2">
    <location>
        <begin position="232"/>
        <end position="347"/>
    </location>
</feature>
<keyword evidence="1" id="KW-0597">Phosphoprotein</keyword>
<dbReference type="Pfam" id="PF12752">
    <property type="entry name" value="SUZ"/>
    <property type="match status" value="1"/>
</dbReference>
<dbReference type="InterPro" id="IPR024771">
    <property type="entry name" value="SUZ"/>
</dbReference>
<evidence type="ECO:0000313" key="5">
    <source>
        <dbReference type="Proteomes" id="UP000245768"/>
    </source>
</evidence>
<dbReference type="STRING" id="215250.A0A316YUW9"/>
<feature type="compositionally biased region" description="Low complexity" evidence="2">
    <location>
        <begin position="510"/>
        <end position="519"/>
    </location>
</feature>
<dbReference type="OrthoDB" id="278430at2759"/>
<dbReference type="AlphaFoldDB" id="A0A316YUW9"/>
<dbReference type="InterPro" id="IPR051937">
    <property type="entry name" value="R3H_domain_containing"/>
</dbReference>
<feature type="region of interest" description="Disordered" evidence="2">
    <location>
        <begin position="510"/>
        <end position="681"/>
    </location>
</feature>
<feature type="compositionally biased region" description="Polar residues" evidence="2">
    <location>
        <begin position="393"/>
        <end position="402"/>
    </location>
</feature>
<reference evidence="4 5" key="1">
    <citation type="journal article" date="2018" name="Mol. Biol. Evol.">
        <title>Broad Genomic Sampling Reveals a Smut Pathogenic Ancestry of the Fungal Clade Ustilaginomycotina.</title>
        <authorList>
            <person name="Kijpornyongpan T."/>
            <person name="Mondo S.J."/>
            <person name="Barry K."/>
            <person name="Sandor L."/>
            <person name="Lee J."/>
            <person name="Lipzen A."/>
            <person name="Pangilinan J."/>
            <person name="LaButti K."/>
            <person name="Hainaut M."/>
            <person name="Henrissat B."/>
            <person name="Grigoriev I.V."/>
            <person name="Spatafora J.W."/>
            <person name="Aime M.C."/>
        </authorList>
    </citation>
    <scope>NUCLEOTIDE SEQUENCE [LARGE SCALE GENOMIC DNA]</scope>
    <source>
        <strain evidence="4 5">MCA 4198</strain>
    </source>
</reference>
<dbReference type="SUPFAM" id="SSF82708">
    <property type="entry name" value="R3H domain"/>
    <property type="match status" value="1"/>
</dbReference>
<feature type="compositionally biased region" description="Gly residues" evidence="2">
    <location>
        <begin position="596"/>
        <end position="607"/>
    </location>
</feature>
<protein>
    <recommendedName>
        <fullName evidence="3">SUZ domain-containing protein</fullName>
    </recommendedName>
</protein>
<feature type="compositionally biased region" description="Low complexity" evidence="2">
    <location>
        <begin position="623"/>
        <end position="635"/>
    </location>
</feature>
<evidence type="ECO:0000256" key="2">
    <source>
        <dbReference type="SAM" id="MobiDB-lite"/>
    </source>
</evidence>
<evidence type="ECO:0000259" key="3">
    <source>
        <dbReference type="PROSITE" id="PS51673"/>
    </source>
</evidence>
<feature type="compositionally biased region" description="Low complexity" evidence="2">
    <location>
        <begin position="422"/>
        <end position="441"/>
    </location>
</feature>
<feature type="region of interest" description="Disordered" evidence="2">
    <location>
        <begin position="393"/>
        <end position="478"/>
    </location>
</feature>
<proteinExistence type="predicted"/>
<dbReference type="EMBL" id="KZ819634">
    <property type="protein sequence ID" value="PWN93360.1"/>
    <property type="molecule type" value="Genomic_DNA"/>
</dbReference>
<dbReference type="PANTHER" id="PTHR15672">
    <property type="entry name" value="CAMP-REGULATED PHOSPHOPROTEIN 21 RELATED R3H DOMAIN CONTAINING PROTEIN"/>
    <property type="match status" value="1"/>
</dbReference>
<organism evidence="4 5">
    <name type="scientific">Acaromyces ingoldii</name>
    <dbReference type="NCBI Taxonomy" id="215250"/>
    <lineage>
        <taxon>Eukaryota</taxon>
        <taxon>Fungi</taxon>
        <taxon>Dikarya</taxon>
        <taxon>Basidiomycota</taxon>
        <taxon>Ustilaginomycotina</taxon>
        <taxon>Exobasidiomycetes</taxon>
        <taxon>Exobasidiales</taxon>
        <taxon>Cryptobasidiaceae</taxon>
        <taxon>Acaromyces</taxon>
    </lineage>
</organism>
<dbReference type="Pfam" id="PF01424">
    <property type="entry name" value="R3H"/>
    <property type="match status" value="1"/>
</dbReference>
<evidence type="ECO:0000256" key="1">
    <source>
        <dbReference type="ARBA" id="ARBA00022553"/>
    </source>
</evidence>
<feature type="compositionally biased region" description="Polar residues" evidence="2">
    <location>
        <begin position="654"/>
        <end position="665"/>
    </location>
</feature>
<dbReference type="Proteomes" id="UP000245768">
    <property type="component" value="Unassembled WGS sequence"/>
</dbReference>
<gene>
    <name evidence="4" type="ORF">FA10DRAFT_283011</name>
</gene>
<feature type="compositionally biased region" description="Low complexity" evidence="2">
    <location>
        <begin position="566"/>
        <end position="575"/>
    </location>
</feature>
<feature type="compositionally biased region" description="Polar residues" evidence="2">
    <location>
        <begin position="15"/>
        <end position="25"/>
    </location>
</feature>
<dbReference type="GO" id="GO:0003676">
    <property type="term" value="F:nucleic acid binding"/>
    <property type="evidence" value="ECO:0007669"/>
    <property type="project" value="InterPro"/>
</dbReference>
<dbReference type="InParanoid" id="A0A316YUW9"/>
<dbReference type="InterPro" id="IPR036867">
    <property type="entry name" value="R3H_dom_sf"/>
</dbReference>
<name>A0A316YUW9_9BASI</name>
<feature type="compositionally biased region" description="Basic and acidic residues" evidence="2">
    <location>
        <begin position="66"/>
        <end position="93"/>
    </location>
</feature>
<feature type="domain" description="SUZ" evidence="3">
    <location>
        <begin position="203"/>
        <end position="276"/>
    </location>
</feature>